<dbReference type="GO" id="GO:0006006">
    <property type="term" value="P:glucose metabolic process"/>
    <property type="evidence" value="ECO:0007669"/>
    <property type="project" value="TreeGrafter"/>
</dbReference>
<evidence type="ECO:0000256" key="3">
    <source>
        <dbReference type="ARBA" id="ARBA00023235"/>
    </source>
</evidence>
<feature type="region of interest" description="Disordered" evidence="9">
    <location>
        <begin position="335"/>
        <end position="358"/>
    </location>
</feature>
<feature type="binding site" evidence="7">
    <location>
        <position position="271"/>
    </location>
    <ligand>
        <name>beta-D-galactose</name>
        <dbReference type="ChEBI" id="CHEBI:27667"/>
    </ligand>
</feature>
<dbReference type="PANTHER" id="PTHR10091:SF0">
    <property type="entry name" value="GALACTOSE MUTAROTASE"/>
    <property type="match status" value="1"/>
</dbReference>
<comment type="pathway">
    <text evidence="1 5">Carbohydrate metabolism; hexose metabolism.</text>
</comment>
<feature type="compositionally biased region" description="Low complexity" evidence="9">
    <location>
        <begin position="20"/>
        <end position="34"/>
    </location>
</feature>
<dbReference type="PIRSF" id="PIRSF005096">
    <property type="entry name" value="GALM"/>
    <property type="match status" value="1"/>
</dbReference>
<feature type="binding site" evidence="8">
    <location>
        <begin position="103"/>
        <end position="104"/>
    </location>
    <ligand>
        <name>beta-D-galactose</name>
        <dbReference type="ChEBI" id="CHEBI:27667"/>
    </ligand>
</feature>
<dbReference type="RefSeq" id="WP_229927732.1">
    <property type="nucleotide sequence ID" value="NZ_BNBO01000033.1"/>
</dbReference>
<feature type="compositionally biased region" description="Gly residues" evidence="9">
    <location>
        <begin position="9"/>
        <end position="19"/>
    </location>
</feature>
<comment type="caution">
    <text evidence="10">The sequence shown here is derived from an EMBL/GenBank/DDBJ whole genome shotgun (WGS) entry which is preliminary data.</text>
</comment>
<dbReference type="PANTHER" id="PTHR10091">
    <property type="entry name" value="ALDOSE-1-EPIMERASE"/>
    <property type="match status" value="1"/>
</dbReference>
<dbReference type="InterPro" id="IPR014718">
    <property type="entry name" value="GH-type_carb-bd"/>
</dbReference>
<dbReference type="GO" id="GO:0004034">
    <property type="term" value="F:aldose 1-epimerase activity"/>
    <property type="evidence" value="ECO:0007669"/>
    <property type="project" value="UniProtKB-EC"/>
</dbReference>
<keyword evidence="3 5" id="KW-0413">Isomerase</keyword>
<dbReference type="InterPro" id="IPR008183">
    <property type="entry name" value="Aldose_1/G6P_1-epimerase"/>
</dbReference>
<keyword evidence="4 5" id="KW-0119">Carbohydrate metabolism</keyword>
<accession>A0A919G4K7</accession>
<feature type="active site" description="Proton donor" evidence="6">
    <location>
        <position position="199"/>
    </location>
</feature>
<dbReference type="InterPro" id="IPR047215">
    <property type="entry name" value="Galactose_mutarotase-like"/>
</dbReference>
<dbReference type="GO" id="GO:0030246">
    <property type="term" value="F:carbohydrate binding"/>
    <property type="evidence" value="ECO:0007669"/>
    <property type="project" value="InterPro"/>
</dbReference>
<evidence type="ECO:0000256" key="5">
    <source>
        <dbReference type="PIRNR" id="PIRNR005096"/>
    </source>
</evidence>
<dbReference type="SUPFAM" id="SSF74650">
    <property type="entry name" value="Galactose mutarotase-like"/>
    <property type="match status" value="1"/>
</dbReference>
<evidence type="ECO:0000256" key="4">
    <source>
        <dbReference type="ARBA" id="ARBA00023277"/>
    </source>
</evidence>
<dbReference type="GO" id="GO:0033499">
    <property type="term" value="P:galactose catabolic process via UDP-galactose, Leloir pathway"/>
    <property type="evidence" value="ECO:0007669"/>
    <property type="project" value="TreeGrafter"/>
</dbReference>
<comment type="catalytic activity">
    <reaction evidence="5">
        <text>alpha-D-glucose = beta-D-glucose</text>
        <dbReference type="Rhea" id="RHEA:10264"/>
        <dbReference type="ChEBI" id="CHEBI:15903"/>
        <dbReference type="ChEBI" id="CHEBI:17925"/>
        <dbReference type="EC" id="5.1.3.3"/>
    </reaction>
</comment>
<dbReference type="Gene3D" id="2.70.98.10">
    <property type="match status" value="1"/>
</dbReference>
<dbReference type="AlphaFoldDB" id="A0A919G4K7"/>
<evidence type="ECO:0000256" key="7">
    <source>
        <dbReference type="PIRSR" id="PIRSR005096-2"/>
    </source>
</evidence>
<sequence length="374" mass="39106">MAMHRAGGQDTGEGGGGAGADVPGTTVEHGPFEPAGAGAAFERWTLRAGPYEASVLTLGATLHTLRAPDRTGATAQLLLSSDELAHVLGPARHYGATVGRYANRISGSRVTIDGVDHPLMPTGNGVTLHGGPDGFANRMWQAEEIPGGVRLHLHSPDGDQGFPGGLDVQVSYTLSAAGELTIAYHATCTHPTVVNLTNHAYVNLSGEGSGDVLGHLLTVDADAYTPVDERQIPYGPYEPVAGTPFDFTVARPVGKAIHDHHPQLTGPGGYDHNWVLRERPADGTPARAALLEDPVSGRTLEVLTTEPGLQVYTANGFTGAVSGAAGVPYGPYSGIALETQHHPDSPHQPDYPSTELRPGQEFRSTTVLRLGVTD</sequence>
<dbReference type="GO" id="GO:0005737">
    <property type="term" value="C:cytoplasm"/>
    <property type="evidence" value="ECO:0007669"/>
    <property type="project" value="TreeGrafter"/>
</dbReference>
<feature type="active site" description="Proton acceptor" evidence="6">
    <location>
        <position position="338"/>
    </location>
</feature>
<dbReference type="InterPro" id="IPR011013">
    <property type="entry name" value="Gal_mutarotase_sf_dom"/>
</dbReference>
<proteinExistence type="inferred from homology"/>
<dbReference type="Proteomes" id="UP000617734">
    <property type="component" value="Unassembled WGS sequence"/>
</dbReference>
<comment type="similarity">
    <text evidence="2 5">Belongs to the aldose epimerase family.</text>
</comment>
<feature type="region of interest" description="Disordered" evidence="9">
    <location>
        <begin position="1"/>
        <end position="34"/>
    </location>
</feature>
<evidence type="ECO:0000256" key="6">
    <source>
        <dbReference type="PIRSR" id="PIRSR005096-1"/>
    </source>
</evidence>
<feature type="binding site" evidence="8">
    <location>
        <begin position="199"/>
        <end position="201"/>
    </location>
    <ligand>
        <name>beta-D-galactose</name>
        <dbReference type="ChEBI" id="CHEBI:27667"/>
    </ligand>
</feature>
<reference evidence="10" key="2">
    <citation type="submission" date="2020-09" db="EMBL/GenBank/DDBJ databases">
        <authorList>
            <person name="Sun Q."/>
            <person name="Ohkuma M."/>
        </authorList>
    </citation>
    <scope>NUCLEOTIDE SEQUENCE</scope>
    <source>
        <strain evidence="10">JCM 4646</strain>
    </source>
</reference>
<dbReference type="GeneID" id="95355452"/>
<reference evidence="10" key="1">
    <citation type="journal article" date="2014" name="Int. J. Syst. Evol. Microbiol.">
        <title>Complete genome sequence of Corynebacterium casei LMG S-19264T (=DSM 44701T), isolated from a smear-ripened cheese.</title>
        <authorList>
            <consortium name="US DOE Joint Genome Institute (JGI-PGF)"/>
            <person name="Walter F."/>
            <person name="Albersmeier A."/>
            <person name="Kalinowski J."/>
            <person name="Ruckert C."/>
        </authorList>
    </citation>
    <scope>NUCLEOTIDE SEQUENCE</scope>
    <source>
        <strain evidence="10">JCM 4646</strain>
    </source>
</reference>
<dbReference type="Pfam" id="PF01263">
    <property type="entry name" value="Aldose_epim"/>
    <property type="match status" value="1"/>
</dbReference>
<name>A0A919G4K7_9ACTN</name>
<protein>
    <recommendedName>
        <fullName evidence="5">Aldose 1-epimerase</fullName>
        <ecNumber evidence="5">5.1.3.3</ecNumber>
    </recommendedName>
</protein>
<dbReference type="EC" id="5.1.3.3" evidence="5"/>
<keyword evidence="11" id="KW-1185">Reference proteome</keyword>
<dbReference type="NCBIfam" id="NF008277">
    <property type="entry name" value="PRK11055.1"/>
    <property type="match status" value="1"/>
</dbReference>
<evidence type="ECO:0000313" key="10">
    <source>
        <dbReference type="EMBL" id="GHH77418.1"/>
    </source>
</evidence>
<organism evidence="10 11">
    <name type="scientific">Kitasatospora indigofera</name>
    <dbReference type="NCBI Taxonomy" id="67307"/>
    <lineage>
        <taxon>Bacteria</taxon>
        <taxon>Bacillati</taxon>
        <taxon>Actinomycetota</taxon>
        <taxon>Actinomycetes</taxon>
        <taxon>Kitasatosporales</taxon>
        <taxon>Streptomycetaceae</taxon>
        <taxon>Kitasatospora</taxon>
    </lineage>
</organism>
<evidence type="ECO:0000256" key="8">
    <source>
        <dbReference type="PIRSR" id="PIRSR005096-3"/>
    </source>
</evidence>
<gene>
    <name evidence="10" type="primary">galM</name>
    <name evidence="10" type="ORF">GCM10018781_50830</name>
</gene>
<evidence type="ECO:0000313" key="11">
    <source>
        <dbReference type="Proteomes" id="UP000617734"/>
    </source>
</evidence>
<dbReference type="InterPro" id="IPR015443">
    <property type="entry name" value="Aldose_1-epimerase"/>
</dbReference>
<dbReference type="EMBL" id="BNBO01000033">
    <property type="protein sequence ID" value="GHH77418.1"/>
    <property type="molecule type" value="Genomic_DNA"/>
</dbReference>
<evidence type="ECO:0000256" key="2">
    <source>
        <dbReference type="ARBA" id="ARBA00006206"/>
    </source>
</evidence>
<dbReference type="CDD" id="cd09019">
    <property type="entry name" value="galactose_mutarotase_like"/>
    <property type="match status" value="1"/>
</dbReference>
<evidence type="ECO:0000256" key="1">
    <source>
        <dbReference type="ARBA" id="ARBA00005028"/>
    </source>
</evidence>
<evidence type="ECO:0000256" key="9">
    <source>
        <dbReference type="SAM" id="MobiDB-lite"/>
    </source>
</evidence>